<evidence type="ECO:0000256" key="10">
    <source>
        <dbReference type="ARBA" id="ARBA00022679"/>
    </source>
</evidence>
<feature type="transmembrane region" description="Helical" evidence="24">
    <location>
        <begin position="12"/>
        <end position="42"/>
    </location>
</feature>
<comment type="pathway">
    <text evidence="3">Phospholipid metabolism; CDP-diacylglycerol biosynthesis; CDP-diacylglycerol from sn-glycerol 3-phosphate: step 3/3.</text>
</comment>
<sequence length="284" mass="31403">MKTRLITSGIGIVVALALIILGSYFNIIITIALSIVSVILCGEYLSAKKLNKDIKLFATCLFFALIIPLMSYMKEPFDRFRFVPFYLFVLTMCIFSVVFHKTIKVEDIMFTLTGVSLITICISLLNVIVWTEAGTGAADDSKHTAFWIIFCLGIPWLADSGAYFAGSYLGKHKLCPNISPNKTVEGAIGGILSGTLFALLIGFIFKLIYGDVTIYYGVLVLVAFINSIISIFGDLTFSIIKRSCKIKDFGSIMPGHGGLLDRFDSVLLCIPVVYIFSQTFYFIM</sequence>
<evidence type="ECO:0000313" key="25">
    <source>
        <dbReference type="EMBL" id="MBK6087815.1"/>
    </source>
</evidence>
<evidence type="ECO:0000256" key="2">
    <source>
        <dbReference type="ARBA" id="ARBA00004651"/>
    </source>
</evidence>
<evidence type="ECO:0000256" key="11">
    <source>
        <dbReference type="ARBA" id="ARBA00022692"/>
    </source>
</evidence>
<organism evidence="25 26">
    <name type="scientific">Ruminococcus difficilis</name>
    <dbReference type="NCBI Taxonomy" id="2763069"/>
    <lineage>
        <taxon>Bacteria</taxon>
        <taxon>Bacillati</taxon>
        <taxon>Bacillota</taxon>
        <taxon>Clostridia</taxon>
        <taxon>Eubacteriales</taxon>
        <taxon>Oscillospiraceae</taxon>
        <taxon>Ruminococcus</taxon>
    </lineage>
</organism>
<evidence type="ECO:0000256" key="5">
    <source>
        <dbReference type="ARBA" id="ARBA00010185"/>
    </source>
</evidence>
<comment type="catalytic activity">
    <reaction evidence="1">
        <text>a 1,2-diacyl-sn-glycero-3-phosphate + CTP + H(+) = a CDP-1,2-diacyl-sn-glycerol + diphosphate</text>
        <dbReference type="Rhea" id="RHEA:16229"/>
        <dbReference type="ChEBI" id="CHEBI:15378"/>
        <dbReference type="ChEBI" id="CHEBI:33019"/>
        <dbReference type="ChEBI" id="CHEBI:37563"/>
        <dbReference type="ChEBI" id="CHEBI:58332"/>
        <dbReference type="ChEBI" id="CHEBI:58608"/>
        <dbReference type="EC" id="2.7.7.41"/>
    </reaction>
</comment>
<dbReference type="RefSeq" id="WP_186833411.1">
    <property type="nucleotide sequence ID" value="NZ_JAEQMG010000041.1"/>
</dbReference>
<name>A0A934WRB8_9FIRM</name>
<keyword evidence="26" id="KW-1185">Reference proteome</keyword>
<feature type="transmembrane region" description="Helical" evidence="24">
    <location>
        <begin position="110"/>
        <end position="130"/>
    </location>
</feature>
<dbReference type="AlphaFoldDB" id="A0A934WRB8"/>
<feature type="transmembrane region" description="Helical" evidence="24">
    <location>
        <begin position="85"/>
        <end position="103"/>
    </location>
</feature>
<dbReference type="GO" id="GO:0004605">
    <property type="term" value="F:phosphatidate cytidylyltransferase activity"/>
    <property type="evidence" value="ECO:0007669"/>
    <property type="project" value="UniProtKB-EC"/>
</dbReference>
<evidence type="ECO:0000256" key="21">
    <source>
        <dbReference type="ARBA" id="ARBA00032396"/>
    </source>
</evidence>
<evidence type="ECO:0000256" key="16">
    <source>
        <dbReference type="ARBA" id="ARBA00023209"/>
    </source>
</evidence>
<evidence type="ECO:0000256" key="4">
    <source>
        <dbReference type="ARBA" id="ARBA00005189"/>
    </source>
</evidence>
<proteinExistence type="inferred from homology"/>
<comment type="subcellular location">
    <subcellularLocation>
        <location evidence="2">Cell membrane</location>
        <topology evidence="2">Multi-pass membrane protein</topology>
    </subcellularLocation>
</comment>
<evidence type="ECO:0000256" key="8">
    <source>
        <dbReference type="ARBA" id="ARBA00022475"/>
    </source>
</evidence>
<gene>
    <name evidence="25" type="ORF">JKK62_03950</name>
</gene>
<feature type="transmembrane region" description="Helical" evidence="24">
    <location>
        <begin position="145"/>
        <end position="166"/>
    </location>
</feature>
<evidence type="ECO:0000256" key="6">
    <source>
        <dbReference type="ARBA" id="ARBA00012487"/>
    </source>
</evidence>
<dbReference type="Pfam" id="PF01148">
    <property type="entry name" value="CTP_transf_1"/>
    <property type="match status" value="1"/>
</dbReference>
<keyword evidence="9" id="KW-0444">Lipid biosynthesis</keyword>
<dbReference type="PANTHER" id="PTHR46382:SF1">
    <property type="entry name" value="PHOSPHATIDATE CYTIDYLYLTRANSFERASE"/>
    <property type="match status" value="1"/>
</dbReference>
<comment type="pathway">
    <text evidence="4">Lipid metabolism.</text>
</comment>
<keyword evidence="15 24" id="KW-0472">Membrane</keyword>
<keyword evidence="13 24" id="KW-1133">Transmembrane helix</keyword>
<feature type="transmembrane region" description="Helical" evidence="24">
    <location>
        <begin position="187"/>
        <end position="208"/>
    </location>
</feature>
<evidence type="ECO:0000256" key="18">
    <source>
        <dbReference type="ARBA" id="ARBA00029893"/>
    </source>
</evidence>
<evidence type="ECO:0000256" key="12">
    <source>
        <dbReference type="ARBA" id="ARBA00022695"/>
    </source>
</evidence>
<dbReference type="EC" id="2.7.7.41" evidence="6"/>
<keyword evidence="16" id="KW-0594">Phospholipid biosynthesis</keyword>
<comment type="caution">
    <text evidence="25">The sequence shown here is derived from an EMBL/GenBank/DDBJ whole genome shotgun (WGS) entry which is preliminary data.</text>
</comment>
<evidence type="ECO:0000313" key="26">
    <source>
        <dbReference type="Proteomes" id="UP000633365"/>
    </source>
</evidence>
<evidence type="ECO:0000256" key="3">
    <source>
        <dbReference type="ARBA" id="ARBA00005119"/>
    </source>
</evidence>
<evidence type="ECO:0000256" key="15">
    <source>
        <dbReference type="ARBA" id="ARBA00023136"/>
    </source>
</evidence>
<dbReference type="PANTHER" id="PTHR46382">
    <property type="entry name" value="PHOSPHATIDATE CYTIDYLYLTRANSFERASE"/>
    <property type="match status" value="1"/>
</dbReference>
<dbReference type="EMBL" id="JAEQMG010000041">
    <property type="protein sequence ID" value="MBK6087815.1"/>
    <property type="molecule type" value="Genomic_DNA"/>
</dbReference>
<evidence type="ECO:0000256" key="19">
    <source>
        <dbReference type="ARBA" id="ARBA00031825"/>
    </source>
</evidence>
<evidence type="ECO:0000256" key="20">
    <source>
        <dbReference type="ARBA" id="ARBA00032253"/>
    </source>
</evidence>
<feature type="transmembrane region" description="Helical" evidence="24">
    <location>
        <begin position="54"/>
        <end position="73"/>
    </location>
</feature>
<keyword evidence="17" id="KW-1208">Phospholipid metabolism</keyword>
<evidence type="ECO:0000256" key="17">
    <source>
        <dbReference type="ARBA" id="ARBA00023264"/>
    </source>
</evidence>
<evidence type="ECO:0000256" key="9">
    <source>
        <dbReference type="ARBA" id="ARBA00022516"/>
    </source>
</evidence>
<keyword evidence="11 24" id="KW-0812">Transmembrane</keyword>
<protein>
    <recommendedName>
        <fullName evidence="7">Phosphatidate cytidylyltransferase</fullName>
        <ecNumber evidence="6">2.7.7.41</ecNumber>
    </recommendedName>
    <alternativeName>
        <fullName evidence="20">CDP-DAG synthase</fullName>
    </alternativeName>
    <alternativeName>
        <fullName evidence="22">CDP-DG synthase</fullName>
    </alternativeName>
    <alternativeName>
        <fullName evidence="18">CDP-diacylglycerol synthase</fullName>
    </alternativeName>
    <alternativeName>
        <fullName evidence="21">CDP-diglyceride pyrophosphorylase</fullName>
    </alternativeName>
    <alternativeName>
        <fullName evidence="23">CDP-diglyceride synthase</fullName>
    </alternativeName>
    <alternativeName>
        <fullName evidence="19">CTP:phosphatidate cytidylyltransferase</fullName>
    </alternativeName>
</protein>
<keyword evidence="8" id="KW-1003">Cell membrane</keyword>
<keyword evidence="12 25" id="KW-0548">Nucleotidyltransferase</keyword>
<evidence type="ECO:0000256" key="14">
    <source>
        <dbReference type="ARBA" id="ARBA00023098"/>
    </source>
</evidence>
<reference evidence="25" key="1">
    <citation type="submission" date="2021-01" db="EMBL/GenBank/DDBJ databases">
        <title>Genome public.</title>
        <authorList>
            <person name="Liu C."/>
            <person name="Sun Q."/>
        </authorList>
    </citation>
    <scope>NUCLEOTIDE SEQUENCE</scope>
    <source>
        <strain evidence="25">M6</strain>
    </source>
</reference>
<evidence type="ECO:0000256" key="7">
    <source>
        <dbReference type="ARBA" id="ARBA00019373"/>
    </source>
</evidence>
<evidence type="ECO:0000256" key="22">
    <source>
        <dbReference type="ARBA" id="ARBA00032743"/>
    </source>
</evidence>
<accession>A0A934WRB8</accession>
<dbReference type="Proteomes" id="UP000633365">
    <property type="component" value="Unassembled WGS sequence"/>
</dbReference>
<dbReference type="GO" id="GO:0005886">
    <property type="term" value="C:plasma membrane"/>
    <property type="evidence" value="ECO:0007669"/>
    <property type="project" value="UniProtKB-SubCell"/>
</dbReference>
<keyword evidence="14" id="KW-0443">Lipid metabolism</keyword>
<evidence type="ECO:0000256" key="1">
    <source>
        <dbReference type="ARBA" id="ARBA00001698"/>
    </source>
</evidence>
<evidence type="ECO:0000256" key="23">
    <source>
        <dbReference type="ARBA" id="ARBA00033406"/>
    </source>
</evidence>
<comment type="similarity">
    <text evidence="5">Belongs to the CDS family.</text>
</comment>
<evidence type="ECO:0000256" key="24">
    <source>
        <dbReference type="SAM" id="Phobius"/>
    </source>
</evidence>
<keyword evidence="10" id="KW-0808">Transferase</keyword>
<evidence type="ECO:0000256" key="13">
    <source>
        <dbReference type="ARBA" id="ARBA00022989"/>
    </source>
</evidence>
<feature type="transmembrane region" description="Helical" evidence="24">
    <location>
        <begin position="214"/>
        <end position="237"/>
    </location>
</feature>
<dbReference type="GO" id="GO:0016024">
    <property type="term" value="P:CDP-diacylglycerol biosynthetic process"/>
    <property type="evidence" value="ECO:0007669"/>
    <property type="project" value="TreeGrafter"/>
</dbReference>